<dbReference type="EMBL" id="NOJY02000008">
    <property type="protein sequence ID" value="RDY28168.1"/>
    <property type="molecule type" value="Genomic_DNA"/>
</dbReference>
<dbReference type="Proteomes" id="UP000215694">
    <property type="component" value="Unassembled WGS sequence"/>
</dbReference>
<dbReference type="PRINTS" id="PR00111">
    <property type="entry name" value="ABHYDROLASE"/>
</dbReference>
<dbReference type="Pfam" id="PF00561">
    <property type="entry name" value="Abhydrolase_1"/>
    <property type="match status" value="1"/>
</dbReference>
<gene>
    <name evidence="2" type="ORF">CHL78_006150</name>
</gene>
<feature type="domain" description="AB hydrolase-1" evidence="1">
    <location>
        <begin position="24"/>
        <end position="267"/>
    </location>
</feature>
<accession>A0A371J676</accession>
<dbReference type="Gene3D" id="3.40.50.1820">
    <property type="entry name" value="alpha/beta hydrolase"/>
    <property type="match status" value="1"/>
</dbReference>
<dbReference type="GO" id="GO:0046503">
    <property type="term" value="P:glycerolipid catabolic process"/>
    <property type="evidence" value="ECO:0007669"/>
    <property type="project" value="TreeGrafter"/>
</dbReference>
<keyword evidence="3" id="KW-1185">Reference proteome</keyword>
<proteinExistence type="predicted"/>
<dbReference type="InterPro" id="IPR000073">
    <property type="entry name" value="AB_hydrolase_1"/>
</dbReference>
<dbReference type="GO" id="GO:0004806">
    <property type="term" value="F:triacylglycerol lipase activity"/>
    <property type="evidence" value="ECO:0007669"/>
    <property type="project" value="TreeGrafter"/>
</dbReference>
<keyword evidence="2" id="KW-0378">Hydrolase</keyword>
<dbReference type="PANTHER" id="PTHR43433">
    <property type="entry name" value="HYDROLASE, ALPHA/BETA FOLD FAMILY PROTEIN"/>
    <property type="match status" value="1"/>
</dbReference>
<evidence type="ECO:0000313" key="3">
    <source>
        <dbReference type="Proteomes" id="UP000215694"/>
    </source>
</evidence>
<evidence type="ECO:0000259" key="1">
    <source>
        <dbReference type="Pfam" id="PF00561"/>
    </source>
</evidence>
<dbReference type="OrthoDB" id="9773293at2"/>
<dbReference type="PANTHER" id="PTHR43433:SF5">
    <property type="entry name" value="AB HYDROLASE-1 DOMAIN-CONTAINING PROTEIN"/>
    <property type="match status" value="1"/>
</dbReference>
<organism evidence="2 3">
    <name type="scientific">Romboutsia weinsteinii</name>
    <dbReference type="NCBI Taxonomy" id="2020949"/>
    <lineage>
        <taxon>Bacteria</taxon>
        <taxon>Bacillati</taxon>
        <taxon>Bacillota</taxon>
        <taxon>Clostridia</taxon>
        <taxon>Peptostreptococcales</taxon>
        <taxon>Peptostreptococcaceae</taxon>
        <taxon>Romboutsia</taxon>
    </lineage>
</organism>
<dbReference type="InterPro" id="IPR050471">
    <property type="entry name" value="AB_hydrolase"/>
</dbReference>
<reference evidence="2 3" key="1">
    <citation type="journal article" date="2017" name="Genome Announc.">
        <title>Draft Genome Sequence of Romboutsia weinsteinii sp. nov. Strain CCRI-19649(T) Isolated from Surface Water.</title>
        <authorList>
            <person name="Maheux A.F."/>
            <person name="Boudreau D.K."/>
            <person name="Berube E."/>
            <person name="Boissinot M."/>
            <person name="Cantin P."/>
            <person name="Raymond F."/>
            <person name="Corbeil J."/>
            <person name="Omar R.F."/>
            <person name="Bergeron M.G."/>
        </authorList>
    </citation>
    <scope>NUCLEOTIDE SEQUENCE [LARGE SCALE GENOMIC DNA]</scope>
    <source>
        <strain evidence="2 3">CCRI-19649</strain>
    </source>
</reference>
<dbReference type="RefSeq" id="WP_094368665.1">
    <property type="nucleotide sequence ID" value="NZ_NOJY02000008.1"/>
</dbReference>
<dbReference type="InterPro" id="IPR029058">
    <property type="entry name" value="AB_hydrolase_fold"/>
</dbReference>
<protein>
    <submittedName>
        <fullName evidence="2">Alpha/beta hydrolase</fullName>
    </submittedName>
</protein>
<dbReference type="SUPFAM" id="SSF53474">
    <property type="entry name" value="alpha/beta-Hydrolases"/>
    <property type="match status" value="1"/>
</dbReference>
<comment type="caution">
    <text evidence="2">The sequence shown here is derived from an EMBL/GenBank/DDBJ whole genome shotgun (WGS) entry which is preliminary data.</text>
</comment>
<evidence type="ECO:0000313" key="2">
    <source>
        <dbReference type="EMBL" id="RDY28168.1"/>
    </source>
</evidence>
<sequence length="285" mass="32016">MNEKITRINGIDICTESFGDSSKPAILLINGATNSMVYWDEDFCKQLADSGRFVIRFDNRDVGRSTNYEPGTSNYTVTDMANDALGILDVYNIEKAHIIGMSLGGMIAQVIAYNHSDRVLSMTNMSSSLYGSDESERNLPSIDECLFSYYAKGAEIDWTNNNEVIDYLVEGGKMLCGPKRIFDENRTRKLATQDVNRVNNILSMFNHSTLKGDDFYEDKIKEIKIPTLIIHGTNDVILPYEHALALHNELPNSSLVTLDGAGHEINFSDWNTMIDAIIEHTSKYE</sequence>
<dbReference type="AlphaFoldDB" id="A0A371J676"/>
<name>A0A371J676_9FIRM</name>